<evidence type="ECO:0008006" key="4">
    <source>
        <dbReference type="Google" id="ProtNLM"/>
    </source>
</evidence>
<keyword evidence="3" id="KW-1185">Reference proteome</keyword>
<sequence>MSRRLSPIAKVAGLSGAPKLPISPQVGEMSGRTEGGAVELQPAEISHDRSLLAHSHSGHGTPAGLDPAHRHRSRRS</sequence>
<comment type="caution">
    <text evidence="2">The sequence shown here is derived from an EMBL/GenBank/DDBJ whole genome shotgun (WGS) entry which is preliminary data.</text>
</comment>
<dbReference type="AlphaFoldDB" id="A0AB36R854"/>
<evidence type="ECO:0000256" key="1">
    <source>
        <dbReference type="SAM" id="MobiDB-lite"/>
    </source>
</evidence>
<reference evidence="3" key="1">
    <citation type="submission" date="2017-08" db="EMBL/GenBank/DDBJ databases">
        <title>Mesorhizobium wenxinae sp. nov., a novel rhizobial species isolated from root nodules of chickpea (Cicer arietinum L.).</title>
        <authorList>
            <person name="Zhang J."/>
        </authorList>
    </citation>
    <scope>NUCLEOTIDE SEQUENCE [LARGE SCALE GENOMIC DNA]</scope>
    <source>
        <strain evidence="3">USDA 3392</strain>
    </source>
</reference>
<accession>A0AB36R854</accession>
<evidence type="ECO:0000313" key="2">
    <source>
        <dbReference type="EMBL" id="PAQ01027.1"/>
    </source>
</evidence>
<gene>
    <name evidence="2" type="ORF">CIT25_16940</name>
</gene>
<dbReference type="EMBL" id="NPKI01000018">
    <property type="protein sequence ID" value="PAQ01027.1"/>
    <property type="molecule type" value="Genomic_DNA"/>
</dbReference>
<evidence type="ECO:0000313" key="3">
    <source>
        <dbReference type="Proteomes" id="UP000216215"/>
    </source>
</evidence>
<protein>
    <recommendedName>
        <fullName evidence="4">Propionyl-coenzyme A carboxylase alpha polypeptide</fullName>
    </recommendedName>
</protein>
<dbReference type="Proteomes" id="UP000216215">
    <property type="component" value="Unassembled WGS sequence"/>
</dbReference>
<organism evidence="2 3">
    <name type="scientific">Mesorhizobium mediterraneum</name>
    <dbReference type="NCBI Taxonomy" id="43617"/>
    <lineage>
        <taxon>Bacteria</taxon>
        <taxon>Pseudomonadati</taxon>
        <taxon>Pseudomonadota</taxon>
        <taxon>Alphaproteobacteria</taxon>
        <taxon>Hyphomicrobiales</taxon>
        <taxon>Phyllobacteriaceae</taxon>
        <taxon>Mesorhizobium</taxon>
    </lineage>
</organism>
<name>A0AB36R854_9HYPH</name>
<proteinExistence type="predicted"/>
<feature type="region of interest" description="Disordered" evidence="1">
    <location>
        <begin position="1"/>
        <end position="76"/>
    </location>
</feature>